<reference evidence="10 11" key="1">
    <citation type="submission" date="2019-03" db="EMBL/GenBank/DDBJ databases">
        <title>Genomic Encyclopedia of Type Strains, Phase IV (KMG-IV): sequencing the most valuable type-strain genomes for metagenomic binning, comparative biology and taxonomic classification.</title>
        <authorList>
            <person name="Goeker M."/>
        </authorList>
    </citation>
    <scope>NUCLEOTIDE SEQUENCE [LARGE SCALE GENOMIC DNA]</scope>
    <source>
        <strain evidence="10 11">LX-B</strain>
    </source>
</reference>
<evidence type="ECO:0000313" key="11">
    <source>
        <dbReference type="Proteomes" id="UP000295008"/>
    </source>
</evidence>
<evidence type="ECO:0000256" key="7">
    <source>
        <dbReference type="ARBA" id="ARBA00024910"/>
    </source>
</evidence>
<comment type="caution">
    <text evidence="10">The sequence shown here is derived from an EMBL/GenBank/DDBJ whole genome shotgun (WGS) entry which is preliminary data.</text>
</comment>
<keyword evidence="5" id="KW-0717">Septation</keyword>
<evidence type="ECO:0000256" key="1">
    <source>
        <dbReference type="ARBA" id="ARBA00004496"/>
    </source>
</evidence>
<dbReference type="InterPro" id="IPR007838">
    <property type="entry name" value="Cell_div_ZapA-like"/>
</dbReference>
<dbReference type="GO" id="GO:0000917">
    <property type="term" value="P:division septum assembly"/>
    <property type="evidence" value="ECO:0007669"/>
    <property type="project" value="UniProtKB-KW"/>
</dbReference>
<accession>A0A4R1R7N3</accession>
<evidence type="ECO:0000256" key="6">
    <source>
        <dbReference type="ARBA" id="ARBA00023306"/>
    </source>
</evidence>
<organism evidence="10 11">
    <name type="scientific">Hydrogenispora ethanolica</name>
    <dbReference type="NCBI Taxonomy" id="1082276"/>
    <lineage>
        <taxon>Bacteria</taxon>
        <taxon>Bacillati</taxon>
        <taxon>Bacillota</taxon>
        <taxon>Hydrogenispora</taxon>
    </lineage>
</organism>
<name>A0A4R1R7N3_HYDET</name>
<dbReference type="Proteomes" id="UP000295008">
    <property type="component" value="Unassembled WGS sequence"/>
</dbReference>
<comment type="function">
    <text evidence="7">Activator of cell division through the inhibition of FtsZ GTPase activity, therefore promoting FtsZ assembly into bundles of protofilaments necessary for the formation of the division Z ring. It is recruited early at mid-cell but it is not essential for cell division.</text>
</comment>
<protein>
    <recommendedName>
        <fullName evidence="2">Cell division protein ZapA</fullName>
    </recommendedName>
    <alternativeName>
        <fullName evidence="9">Z ring-associated protein ZapA</fullName>
    </alternativeName>
</protein>
<dbReference type="AlphaFoldDB" id="A0A4R1R7N3"/>
<dbReference type="GO" id="GO:0000921">
    <property type="term" value="P:septin ring assembly"/>
    <property type="evidence" value="ECO:0007669"/>
    <property type="project" value="TreeGrafter"/>
</dbReference>
<dbReference type="EMBL" id="SLUN01000033">
    <property type="protein sequence ID" value="TCL61530.1"/>
    <property type="molecule type" value="Genomic_DNA"/>
</dbReference>
<evidence type="ECO:0000256" key="9">
    <source>
        <dbReference type="ARBA" id="ARBA00033158"/>
    </source>
</evidence>
<dbReference type="SUPFAM" id="SSF102829">
    <property type="entry name" value="Cell division protein ZapA-like"/>
    <property type="match status" value="1"/>
</dbReference>
<dbReference type="PANTHER" id="PTHR34981">
    <property type="entry name" value="CELL DIVISION PROTEIN ZAPA"/>
    <property type="match status" value="1"/>
</dbReference>
<comment type="subcellular location">
    <subcellularLocation>
        <location evidence="1">Cytoplasm</location>
    </subcellularLocation>
</comment>
<keyword evidence="11" id="KW-1185">Reference proteome</keyword>
<evidence type="ECO:0000256" key="5">
    <source>
        <dbReference type="ARBA" id="ARBA00023210"/>
    </source>
</evidence>
<dbReference type="RefSeq" id="WP_132016231.1">
    <property type="nucleotide sequence ID" value="NZ_SLUN01000033.1"/>
</dbReference>
<evidence type="ECO:0000256" key="8">
    <source>
        <dbReference type="ARBA" id="ARBA00026068"/>
    </source>
</evidence>
<dbReference type="OrthoDB" id="9808604at2"/>
<keyword evidence="3" id="KW-0963">Cytoplasm</keyword>
<dbReference type="GO" id="GO:0043093">
    <property type="term" value="P:FtsZ-dependent cytokinesis"/>
    <property type="evidence" value="ECO:0007669"/>
    <property type="project" value="TreeGrafter"/>
</dbReference>
<dbReference type="Pfam" id="PF05164">
    <property type="entry name" value="ZapA"/>
    <property type="match status" value="1"/>
</dbReference>
<keyword evidence="4 10" id="KW-0132">Cell division</keyword>
<proteinExistence type="predicted"/>
<sequence length="115" mass="13454">MANYLNWMGIVLIHFTQQIFLRGVAMLERKNDESENKQYIVRLMGEEYLIRGNDNREYVDTIASYLDDIFKSIASNNPKLNKSQIAVLAALKVADEIHKLRQEYQYLDRLLAEAE</sequence>
<evidence type="ECO:0000256" key="3">
    <source>
        <dbReference type="ARBA" id="ARBA00022490"/>
    </source>
</evidence>
<dbReference type="GO" id="GO:0030428">
    <property type="term" value="C:cell septum"/>
    <property type="evidence" value="ECO:0007669"/>
    <property type="project" value="TreeGrafter"/>
</dbReference>
<dbReference type="Gene3D" id="6.10.250.790">
    <property type="match status" value="1"/>
</dbReference>
<dbReference type="GO" id="GO:0032153">
    <property type="term" value="C:cell division site"/>
    <property type="evidence" value="ECO:0007669"/>
    <property type="project" value="TreeGrafter"/>
</dbReference>
<evidence type="ECO:0000313" key="10">
    <source>
        <dbReference type="EMBL" id="TCL61530.1"/>
    </source>
</evidence>
<comment type="subunit">
    <text evidence="8">Homodimer. Interacts with FtsZ.</text>
</comment>
<evidence type="ECO:0000256" key="4">
    <source>
        <dbReference type="ARBA" id="ARBA00022618"/>
    </source>
</evidence>
<dbReference type="InterPro" id="IPR036192">
    <property type="entry name" value="Cell_div_ZapA-like_sf"/>
</dbReference>
<evidence type="ECO:0000256" key="2">
    <source>
        <dbReference type="ARBA" id="ARBA00015195"/>
    </source>
</evidence>
<dbReference type="PANTHER" id="PTHR34981:SF1">
    <property type="entry name" value="CELL DIVISION PROTEIN ZAPA"/>
    <property type="match status" value="1"/>
</dbReference>
<keyword evidence="6" id="KW-0131">Cell cycle</keyword>
<dbReference type="InterPro" id="IPR053712">
    <property type="entry name" value="Bac_CellDiv_Activator"/>
</dbReference>
<gene>
    <name evidence="10" type="ORF">EDC14_103335</name>
</gene>
<dbReference type="GO" id="GO:0005829">
    <property type="term" value="C:cytosol"/>
    <property type="evidence" value="ECO:0007669"/>
    <property type="project" value="TreeGrafter"/>
</dbReference>